<dbReference type="AlphaFoldDB" id="A0A2U3NQ01"/>
<dbReference type="RefSeq" id="WP_077086869.1">
    <property type="nucleotide sequence ID" value="NZ_LT721901.1"/>
</dbReference>
<feature type="region of interest" description="Disordered" evidence="1">
    <location>
        <begin position="27"/>
        <end position="53"/>
    </location>
</feature>
<keyword evidence="4" id="KW-1185">Reference proteome</keyword>
<protein>
    <recommendedName>
        <fullName evidence="5">Lipoprotein</fullName>
    </recommendedName>
</protein>
<proteinExistence type="predicted"/>
<keyword evidence="2" id="KW-0732">Signal</keyword>
<evidence type="ECO:0000313" key="4">
    <source>
        <dbReference type="Proteomes" id="UP000240988"/>
    </source>
</evidence>
<name>A0A2U3NQ01_9MYCO</name>
<reference evidence="3 4" key="1">
    <citation type="submission" date="2017-01" db="EMBL/GenBank/DDBJ databases">
        <authorList>
            <consortium name="Urmite Genomes"/>
        </authorList>
    </citation>
    <scope>NUCLEOTIDE SEQUENCE [LARGE SCALE GENOMIC DNA]</scope>
    <source>
        <strain evidence="3 4">AB57</strain>
    </source>
</reference>
<organism evidence="3 4">
    <name type="scientific">Mycobacterium rhizamassiliense</name>
    <dbReference type="NCBI Taxonomy" id="1841860"/>
    <lineage>
        <taxon>Bacteria</taxon>
        <taxon>Bacillati</taxon>
        <taxon>Actinomycetota</taxon>
        <taxon>Actinomycetes</taxon>
        <taxon>Mycobacteriales</taxon>
        <taxon>Mycobacteriaceae</taxon>
        <taxon>Mycobacterium</taxon>
    </lineage>
</organism>
<accession>A0A2U3NQ01</accession>
<dbReference type="Proteomes" id="UP000240988">
    <property type="component" value="Unassembled WGS sequence"/>
</dbReference>
<evidence type="ECO:0000313" key="3">
    <source>
        <dbReference type="EMBL" id="SPM33513.1"/>
    </source>
</evidence>
<feature type="signal peptide" evidence="2">
    <location>
        <begin position="1"/>
        <end position="19"/>
    </location>
</feature>
<evidence type="ECO:0000256" key="1">
    <source>
        <dbReference type="SAM" id="MobiDB-lite"/>
    </source>
</evidence>
<evidence type="ECO:0000256" key="2">
    <source>
        <dbReference type="SAM" id="SignalP"/>
    </source>
</evidence>
<evidence type="ECO:0008006" key="5">
    <source>
        <dbReference type="Google" id="ProtNLM"/>
    </source>
</evidence>
<gene>
    <name evidence="3" type="ORF">MRAB57_1317</name>
</gene>
<feature type="compositionally biased region" description="Basic and acidic residues" evidence="1">
    <location>
        <begin position="185"/>
        <end position="199"/>
    </location>
</feature>
<feature type="region of interest" description="Disordered" evidence="1">
    <location>
        <begin position="175"/>
        <end position="199"/>
    </location>
</feature>
<dbReference type="EMBL" id="FUFA01000002">
    <property type="protein sequence ID" value="SPM33513.1"/>
    <property type="molecule type" value="Genomic_DNA"/>
</dbReference>
<feature type="chain" id="PRO_5038902534" description="Lipoprotein" evidence="2">
    <location>
        <begin position="20"/>
        <end position="199"/>
    </location>
</feature>
<feature type="compositionally biased region" description="Low complexity" evidence="1">
    <location>
        <begin position="36"/>
        <end position="53"/>
    </location>
</feature>
<dbReference type="OrthoDB" id="4752236at2"/>
<sequence length="199" mass="19897">MHSAPISAAGWAVVAVVVAAGTAGCAHSGKAPPPASMTAAGPGAASPSPGQPADYSGLLIKANDLGADFTAPQPPVLNPNNTTGVSQFFINADKTRRVGDSIQVVADPATALVGVNNTRTNYAGKVSGDWQPIDVGSNGIIISGTSPDNSQTVTVLLFTEGRALVDLEFDGAPDDPIDAGTAADAGRKQDAAIKTGLHD</sequence>